<dbReference type="SUPFAM" id="SSF49464">
    <property type="entry name" value="Carboxypeptidase regulatory domain-like"/>
    <property type="match status" value="1"/>
</dbReference>
<dbReference type="AlphaFoldDB" id="A0A2H1E7D3"/>
<evidence type="ECO:0008006" key="3">
    <source>
        <dbReference type="Google" id="ProtNLM"/>
    </source>
</evidence>
<dbReference type="Proteomes" id="UP000231564">
    <property type="component" value="Chromosome MARIT"/>
</dbReference>
<name>A0A2H1E7D3_9FLAO</name>
<accession>A0A2H1E7D3</accession>
<keyword evidence="2" id="KW-1185">Reference proteome</keyword>
<proteinExistence type="predicted"/>
<dbReference type="EMBL" id="LT634361">
    <property type="protein sequence ID" value="SFZ80580.1"/>
    <property type="molecule type" value="Genomic_DNA"/>
</dbReference>
<evidence type="ECO:0000313" key="2">
    <source>
        <dbReference type="Proteomes" id="UP000231564"/>
    </source>
</evidence>
<organism evidence="1 2">
    <name type="scientific">Tenacibaculum maritimum NCIMB 2154</name>
    <dbReference type="NCBI Taxonomy" id="1349785"/>
    <lineage>
        <taxon>Bacteria</taxon>
        <taxon>Pseudomonadati</taxon>
        <taxon>Bacteroidota</taxon>
        <taxon>Flavobacteriia</taxon>
        <taxon>Flavobacteriales</taxon>
        <taxon>Flavobacteriaceae</taxon>
        <taxon>Tenacibaculum</taxon>
    </lineage>
</organism>
<evidence type="ECO:0000313" key="1">
    <source>
        <dbReference type="EMBL" id="SFZ80580.1"/>
    </source>
</evidence>
<reference evidence="1 2" key="1">
    <citation type="submission" date="2016-11" db="EMBL/GenBank/DDBJ databases">
        <authorList>
            <person name="Jaros S."/>
            <person name="Januszkiewicz K."/>
            <person name="Wedrychowicz H."/>
        </authorList>
    </citation>
    <scope>NUCLEOTIDE SEQUENCE [LARGE SCALE GENOMIC DNA]</scope>
    <source>
        <strain evidence="1">NCIMB 2154T</strain>
    </source>
</reference>
<sequence>MKTYIYLLFFLFFISCNSTYTLIESIDGTIYDKKTNIPIKGVIIYTDSFAFNFFGKIKTNKKGFFFINNMKTKDYDSYYTARKNISYKLFFESKGYAKDTIDLREYNYDKKLDSIKLGKIYLTPLTLPNNGNK</sequence>
<protein>
    <recommendedName>
        <fullName evidence="3">Lipoprotein</fullName>
    </recommendedName>
</protein>
<dbReference type="KEGG" id="tmar:MARIT_0692"/>
<dbReference type="PROSITE" id="PS51257">
    <property type="entry name" value="PROKAR_LIPOPROTEIN"/>
    <property type="match status" value="1"/>
</dbReference>
<dbReference type="GeneID" id="47722275"/>
<gene>
    <name evidence="1" type="ORF">MARIT_0692</name>
</gene>
<dbReference type="InterPro" id="IPR008969">
    <property type="entry name" value="CarboxyPept-like_regulatory"/>
</dbReference>
<dbReference type="OrthoDB" id="706421at2"/>
<dbReference type="RefSeq" id="WP_100210754.1">
    <property type="nucleotide sequence ID" value="NZ_CP138495.1"/>
</dbReference>